<protein>
    <submittedName>
        <fullName evidence="1">Uncharacterized protein</fullName>
    </submittedName>
</protein>
<sequence length="135" mass="16621">MEYFSERQMDYYNHQELHEIQMIVKDKDCLSCEKCYPIREEVPRVFEKVWGILKKFESNRIMESIRYNEQPNFKEKGLRQVLVVIARDCIENNKENVVCDGLIGNPELVKYGYILEEWDVKIRFEKFWMWRREQQ</sequence>
<comment type="caution">
    <text evidence="1">The sequence shown here is derived from an EMBL/GenBank/DDBJ whole genome shotgun (WGS) entry which is preliminary data.</text>
</comment>
<dbReference type="Proteomes" id="UP000615446">
    <property type="component" value="Unassembled WGS sequence"/>
</dbReference>
<organism evidence="1 2">
    <name type="scientific">Rhizophagus clarus</name>
    <dbReference type="NCBI Taxonomy" id="94130"/>
    <lineage>
        <taxon>Eukaryota</taxon>
        <taxon>Fungi</taxon>
        <taxon>Fungi incertae sedis</taxon>
        <taxon>Mucoromycota</taxon>
        <taxon>Glomeromycotina</taxon>
        <taxon>Glomeromycetes</taxon>
        <taxon>Glomerales</taxon>
        <taxon>Glomeraceae</taxon>
        <taxon>Rhizophagus</taxon>
    </lineage>
</organism>
<evidence type="ECO:0000313" key="2">
    <source>
        <dbReference type="Proteomes" id="UP000615446"/>
    </source>
</evidence>
<accession>A0A8H3M4R5</accession>
<evidence type="ECO:0000313" key="1">
    <source>
        <dbReference type="EMBL" id="GES97975.1"/>
    </source>
</evidence>
<name>A0A8H3M4R5_9GLOM</name>
<gene>
    <name evidence="1" type="ORF">RCL2_002453800</name>
</gene>
<dbReference type="EMBL" id="BLAL01000261">
    <property type="protein sequence ID" value="GES97975.1"/>
    <property type="molecule type" value="Genomic_DNA"/>
</dbReference>
<dbReference type="AlphaFoldDB" id="A0A8H3M4R5"/>
<proteinExistence type="predicted"/>
<dbReference type="OrthoDB" id="2417845at2759"/>
<reference evidence="1" key="1">
    <citation type="submission" date="2019-10" db="EMBL/GenBank/DDBJ databases">
        <title>Conservation and host-specific expression of non-tandemly repeated heterogenous ribosome RNA gene in arbuscular mycorrhizal fungi.</title>
        <authorList>
            <person name="Maeda T."/>
            <person name="Kobayashi Y."/>
            <person name="Nakagawa T."/>
            <person name="Ezawa T."/>
            <person name="Yamaguchi K."/>
            <person name="Bino T."/>
            <person name="Nishimoto Y."/>
            <person name="Shigenobu S."/>
            <person name="Kawaguchi M."/>
        </authorList>
    </citation>
    <scope>NUCLEOTIDE SEQUENCE</scope>
    <source>
        <strain evidence="1">HR1</strain>
    </source>
</reference>